<dbReference type="SMART" id="SM00450">
    <property type="entry name" value="RHOD"/>
    <property type="match status" value="1"/>
</dbReference>
<evidence type="ECO:0000256" key="1">
    <source>
        <dbReference type="SAM" id="MobiDB-lite"/>
    </source>
</evidence>
<feature type="region of interest" description="Disordered" evidence="1">
    <location>
        <begin position="1"/>
        <end position="20"/>
    </location>
</feature>
<dbReference type="PANTHER" id="PTHR43031">
    <property type="entry name" value="FAD-DEPENDENT OXIDOREDUCTASE"/>
    <property type="match status" value="1"/>
</dbReference>
<dbReference type="GeneID" id="95967334"/>
<dbReference type="KEGG" id="omr:OXIME_000605"/>
<dbReference type="PROSITE" id="PS50206">
    <property type="entry name" value="RHODANESE_3"/>
    <property type="match status" value="1"/>
</dbReference>
<dbReference type="Gene3D" id="3.40.250.10">
    <property type="entry name" value="Rhodanese-like domain"/>
    <property type="match status" value="1"/>
</dbReference>
<feature type="domain" description="Rhodanese" evidence="2">
    <location>
        <begin position="24"/>
        <end position="115"/>
    </location>
</feature>
<dbReference type="CDD" id="cd00158">
    <property type="entry name" value="RHOD"/>
    <property type="match status" value="1"/>
</dbReference>
<dbReference type="AlphaFoldDB" id="A0AAX4NGZ9"/>
<dbReference type="Pfam" id="PF00581">
    <property type="entry name" value="Rhodanese"/>
    <property type="match status" value="1"/>
</dbReference>
<dbReference type="InterPro" id="IPR050229">
    <property type="entry name" value="GlpE_sulfurtransferase"/>
</dbReference>
<evidence type="ECO:0000313" key="4">
    <source>
        <dbReference type="Proteomes" id="UP001451606"/>
    </source>
</evidence>
<reference evidence="3 4" key="1">
    <citation type="submission" date="2023-09" db="EMBL/GenBank/DDBJ databases">
        <authorList>
            <person name="Golyshina O.V."/>
            <person name="Lunev E.A."/>
            <person name="Bargiela R."/>
            <person name="Gaines M.C."/>
            <person name="Daum B."/>
            <person name="Bale N.J."/>
            <person name="Koenen M."/>
            <person name="Sinninghe Damst J.S."/>
            <person name="Yakimov M."/>
            <person name="Golyshin P.N."/>
        </authorList>
    </citation>
    <scope>NUCLEOTIDE SEQUENCE [LARGE SCALE GENOMIC DNA]</scope>
    <source>
        <strain evidence="3 4">M1</strain>
    </source>
</reference>
<evidence type="ECO:0000313" key="3">
    <source>
        <dbReference type="EMBL" id="WYY00052.1"/>
    </source>
</evidence>
<dbReference type="PANTHER" id="PTHR43031:SF16">
    <property type="entry name" value="OXIDOREDUCTASE"/>
    <property type="match status" value="1"/>
</dbReference>
<dbReference type="RefSeq" id="WP_393972004.1">
    <property type="nucleotide sequence ID" value="NZ_CP133772.1"/>
</dbReference>
<name>A0AAX4NGZ9_9ARCH</name>
<dbReference type="InterPro" id="IPR036873">
    <property type="entry name" value="Rhodanese-like_dom_sf"/>
</dbReference>
<sequence length="116" mass="13310">MHSFNEKKVEEKEPVEVYSSMEEHPGSLKIIDVREPYEYYGDMGHVKGSHLIPLNELPDHLEGLRSLKVPIGIICNSGERSYYACSFLMQNGLKDVFNIRGGIIRWHLSGLEVEYD</sequence>
<keyword evidence="4" id="KW-1185">Reference proteome</keyword>
<dbReference type="EMBL" id="CP133772">
    <property type="protein sequence ID" value="WYY00052.1"/>
    <property type="molecule type" value="Genomic_DNA"/>
</dbReference>
<organism evidence="3 4">
    <name type="scientific">Oxyplasma meridianum</name>
    <dbReference type="NCBI Taxonomy" id="3073602"/>
    <lineage>
        <taxon>Archaea</taxon>
        <taxon>Methanobacteriati</taxon>
        <taxon>Thermoplasmatota</taxon>
        <taxon>Thermoplasmata</taxon>
        <taxon>Thermoplasmatales</taxon>
        <taxon>Thermoplasmataceae</taxon>
        <taxon>Oxyplasma</taxon>
    </lineage>
</organism>
<evidence type="ECO:0000259" key="2">
    <source>
        <dbReference type="PROSITE" id="PS50206"/>
    </source>
</evidence>
<protein>
    <submittedName>
        <fullName evidence="3">Rhodanese-like domain-containing protein</fullName>
    </submittedName>
</protein>
<dbReference type="SUPFAM" id="SSF52821">
    <property type="entry name" value="Rhodanese/Cell cycle control phosphatase"/>
    <property type="match status" value="1"/>
</dbReference>
<dbReference type="InterPro" id="IPR001763">
    <property type="entry name" value="Rhodanese-like_dom"/>
</dbReference>
<dbReference type="Proteomes" id="UP001451606">
    <property type="component" value="Chromosome"/>
</dbReference>
<gene>
    <name evidence="3" type="ORF">OXIME_000605</name>
</gene>
<accession>A0AAX4NGZ9</accession>
<proteinExistence type="predicted"/>